<dbReference type="AlphaFoldDB" id="A0A9W7XNQ0"/>
<protein>
    <recommendedName>
        <fullName evidence="4">CHCH domain-containing protein</fullName>
    </recommendedName>
</protein>
<dbReference type="EMBL" id="JANBOH010000060">
    <property type="protein sequence ID" value="KAJ1646452.1"/>
    <property type="molecule type" value="Genomic_DNA"/>
</dbReference>
<evidence type="ECO:0000313" key="2">
    <source>
        <dbReference type="EMBL" id="KAJ1646452.1"/>
    </source>
</evidence>
<name>A0A9W7XNQ0_9FUNG</name>
<sequence>MTYFKRTDLASKEASLQPESKETVKNSESTSNGNSDNNNDDDDDEDAWDKRIKTTGCFKENEALLICHADTGDWRKCLAEMSAFKQCMKRNGRFSEDP</sequence>
<organism evidence="2 3">
    <name type="scientific">Coemansia asiatica</name>
    <dbReference type="NCBI Taxonomy" id="1052880"/>
    <lineage>
        <taxon>Eukaryota</taxon>
        <taxon>Fungi</taxon>
        <taxon>Fungi incertae sedis</taxon>
        <taxon>Zoopagomycota</taxon>
        <taxon>Kickxellomycotina</taxon>
        <taxon>Kickxellomycetes</taxon>
        <taxon>Kickxellales</taxon>
        <taxon>Kickxellaceae</taxon>
        <taxon>Coemansia</taxon>
    </lineage>
</organism>
<dbReference type="PANTHER" id="PTHR13639:SF2">
    <property type="entry name" value="CYTOCHROME C OXIDASE ASSEMBLY FACTOR 4 HOMOLOG, MITOCHONDRIAL"/>
    <property type="match status" value="1"/>
</dbReference>
<evidence type="ECO:0008006" key="4">
    <source>
        <dbReference type="Google" id="ProtNLM"/>
    </source>
</evidence>
<reference evidence="2" key="1">
    <citation type="submission" date="2022-07" db="EMBL/GenBank/DDBJ databases">
        <title>Phylogenomic reconstructions and comparative analyses of Kickxellomycotina fungi.</title>
        <authorList>
            <person name="Reynolds N.K."/>
            <person name="Stajich J.E."/>
            <person name="Barry K."/>
            <person name="Grigoriev I.V."/>
            <person name="Crous P."/>
            <person name="Smith M.E."/>
        </authorList>
    </citation>
    <scope>NUCLEOTIDE SEQUENCE</scope>
    <source>
        <strain evidence="2">NBRC 105413</strain>
    </source>
</reference>
<dbReference type="PROSITE" id="PS51808">
    <property type="entry name" value="CHCH"/>
    <property type="match status" value="1"/>
</dbReference>
<feature type="compositionally biased region" description="Basic and acidic residues" evidence="1">
    <location>
        <begin position="1"/>
        <end position="11"/>
    </location>
</feature>
<comment type="caution">
    <text evidence="2">The sequence shown here is derived from an EMBL/GenBank/DDBJ whole genome shotgun (WGS) entry which is preliminary data.</text>
</comment>
<evidence type="ECO:0000256" key="1">
    <source>
        <dbReference type="SAM" id="MobiDB-lite"/>
    </source>
</evidence>
<evidence type="ECO:0000313" key="3">
    <source>
        <dbReference type="Proteomes" id="UP001145021"/>
    </source>
</evidence>
<feature type="region of interest" description="Disordered" evidence="1">
    <location>
        <begin position="1"/>
        <end position="47"/>
    </location>
</feature>
<dbReference type="GO" id="GO:0033617">
    <property type="term" value="P:mitochondrial respiratory chain complex IV assembly"/>
    <property type="evidence" value="ECO:0007669"/>
    <property type="project" value="InterPro"/>
</dbReference>
<feature type="compositionally biased region" description="Low complexity" evidence="1">
    <location>
        <begin position="26"/>
        <end position="37"/>
    </location>
</feature>
<dbReference type="Proteomes" id="UP001145021">
    <property type="component" value="Unassembled WGS sequence"/>
</dbReference>
<proteinExistence type="predicted"/>
<dbReference type="GO" id="GO:0005758">
    <property type="term" value="C:mitochondrial intermembrane space"/>
    <property type="evidence" value="ECO:0007669"/>
    <property type="project" value="InterPro"/>
</dbReference>
<keyword evidence="3" id="KW-1185">Reference proteome</keyword>
<accession>A0A9W7XNQ0</accession>
<dbReference type="InterPro" id="IPR039870">
    <property type="entry name" value="Coa4-like"/>
</dbReference>
<gene>
    <name evidence="2" type="ORF">LPJ64_002047</name>
</gene>
<feature type="compositionally biased region" description="Acidic residues" evidence="1">
    <location>
        <begin position="38"/>
        <end position="47"/>
    </location>
</feature>
<dbReference type="PANTHER" id="PTHR13639">
    <property type="entry name" value="CYTOCHROME C OXIDASE ASSEMBLY FACTOR 4 HOMOLOG, MITOCHONDRIAL"/>
    <property type="match status" value="1"/>
</dbReference>